<dbReference type="Pfam" id="PF00087">
    <property type="entry name" value="Toxin_TOLIP"/>
    <property type="match status" value="1"/>
</dbReference>
<feature type="signal peptide" evidence="2">
    <location>
        <begin position="1"/>
        <end position="28"/>
    </location>
</feature>
<dbReference type="PANTHER" id="PTHR15049:SF1">
    <property type="entry name" value="LYMPHOCYTE ANTIGEN 6K"/>
    <property type="match status" value="1"/>
</dbReference>
<keyword evidence="1 2" id="KW-0732">Signal</keyword>
<evidence type="ECO:0000259" key="3">
    <source>
        <dbReference type="Pfam" id="PF00087"/>
    </source>
</evidence>
<dbReference type="SUPFAM" id="SSF57302">
    <property type="entry name" value="Snake toxin-like"/>
    <property type="match status" value="1"/>
</dbReference>
<reference evidence="4" key="3">
    <citation type="submission" date="2025-09" db="UniProtKB">
        <authorList>
            <consortium name="Ensembl"/>
        </authorList>
    </citation>
    <scope>IDENTIFICATION</scope>
    <source>
        <strain evidence="4">Hereford</strain>
    </source>
</reference>
<reference evidence="4" key="2">
    <citation type="submission" date="2025-08" db="UniProtKB">
        <authorList>
            <consortium name="Ensembl"/>
        </authorList>
    </citation>
    <scope>IDENTIFICATION</scope>
    <source>
        <strain evidence="4">Hereford</strain>
    </source>
</reference>
<dbReference type="InterPro" id="IPR018363">
    <property type="entry name" value="CD59_antigen_CS"/>
</dbReference>
<dbReference type="CDD" id="cd23550">
    <property type="entry name" value="TFP_LU_ECD_Ly6K"/>
    <property type="match status" value="1"/>
</dbReference>
<reference evidence="4" key="1">
    <citation type="submission" date="2018-03" db="EMBL/GenBank/DDBJ databases">
        <title>ARS-UCD1.2.</title>
        <authorList>
            <person name="Rosen B.D."/>
            <person name="Bickhart D.M."/>
            <person name="Koren S."/>
            <person name="Schnabel R.D."/>
            <person name="Hall R."/>
            <person name="Zimin A."/>
            <person name="Dreischer C."/>
            <person name="Schultheiss S."/>
            <person name="Schroeder S.G."/>
            <person name="Elsik C.G."/>
            <person name="Couldrey C."/>
            <person name="Liu G.E."/>
            <person name="Van Tassell C.P."/>
            <person name="Phillippy A.M."/>
            <person name="Smith T.P.L."/>
            <person name="Medrano J.F."/>
        </authorList>
    </citation>
    <scope>NUCLEOTIDE SEQUENCE [LARGE SCALE GENOMIC DNA]</scope>
    <source>
        <strain evidence="4">Hereford</strain>
    </source>
</reference>
<feature type="chain" id="PRO_5042139165" evidence="2">
    <location>
        <begin position="29"/>
        <end position="166"/>
    </location>
</feature>
<sequence length="166" mass="18094">MGSQDQASLEMITLLALLLVLGLPQVASNLTVSGRQDAVLRCHVCEKENSFECQGPENCDNGSTYCISAAVRVFPRFFLISKQCALNCGMNEAFSQMARSFVLVKPTPFLYLACCTSSLCNIQKPIIRENTEDAYLKFIKGQGWGSSSGLMPFLTLASALLGLRLP</sequence>
<dbReference type="Ensembl" id="ENSBTAT00000090193.1">
    <property type="protein sequence ID" value="ENSBTAP00000097524.1"/>
    <property type="gene ID" value="ENSBTAG00000066550.2"/>
</dbReference>
<dbReference type="PROSITE" id="PS00983">
    <property type="entry name" value="LY6_UPAR"/>
    <property type="match status" value="1"/>
</dbReference>
<dbReference type="InterPro" id="IPR035076">
    <property type="entry name" value="Toxin/TOLIP"/>
</dbReference>
<keyword evidence="5" id="KW-1185">Reference proteome</keyword>
<evidence type="ECO:0000256" key="2">
    <source>
        <dbReference type="SAM" id="SignalP"/>
    </source>
</evidence>
<gene>
    <name evidence="4" type="primary">LY6K</name>
</gene>
<protein>
    <submittedName>
        <fullName evidence="4">Lymphocyte antigen 6 family member K</fullName>
    </submittedName>
</protein>
<dbReference type="Proteomes" id="UP000009136">
    <property type="component" value="Chromosome 14"/>
</dbReference>
<accession>A0AAA9TG35</accession>
<dbReference type="AlphaFoldDB" id="A0AAA9TG35"/>
<feature type="domain" description="Snake toxin/toxin-like" evidence="3">
    <location>
        <begin position="40"/>
        <end position="121"/>
    </location>
</feature>
<evidence type="ECO:0000313" key="4">
    <source>
        <dbReference type="Ensembl" id="ENSBTAP00000097524.1"/>
    </source>
</evidence>
<dbReference type="GeneTree" id="ENSGT00940000159966"/>
<dbReference type="PANTHER" id="PTHR15049">
    <property type="entry name" value="GLYCOSYL-PHOSPHATIDYLINOSITOL-ANCHORED MOLECULE-LIKE PROTEIN-RELATED"/>
    <property type="match status" value="1"/>
</dbReference>
<evidence type="ECO:0000313" key="5">
    <source>
        <dbReference type="Proteomes" id="UP000009136"/>
    </source>
</evidence>
<organism evidence="4 5">
    <name type="scientific">Bos taurus</name>
    <name type="common">Bovine</name>
    <dbReference type="NCBI Taxonomy" id="9913"/>
    <lineage>
        <taxon>Eukaryota</taxon>
        <taxon>Metazoa</taxon>
        <taxon>Chordata</taxon>
        <taxon>Craniata</taxon>
        <taxon>Vertebrata</taxon>
        <taxon>Euteleostomi</taxon>
        <taxon>Mammalia</taxon>
        <taxon>Eutheria</taxon>
        <taxon>Laurasiatheria</taxon>
        <taxon>Artiodactyla</taxon>
        <taxon>Ruminantia</taxon>
        <taxon>Pecora</taxon>
        <taxon>Bovidae</taxon>
        <taxon>Bovinae</taxon>
        <taxon>Bos</taxon>
    </lineage>
</organism>
<dbReference type="Gene3D" id="2.10.60.10">
    <property type="entry name" value="CD59"/>
    <property type="match status" value="1"/>
</dbReference>
<dbReference type="InterPro" id="IPR052874">
    <property type="entry name" value="Sperm-ZP_regulatory"/>
</dbReference>
<evidence type="ECO:0000256" key="1">
    <source>
        <dbReference type="ARBA" id="ARBA00022729"/>
    </source>
</evidence>
<dbReference type="InterPro" id="IPR045860">
    <property type="entry name" value="Snake_toxin-like_sf"/>
</dbReference>
<name>A0AAA9TG35_BOVIN</name>
<proteinExistence type="predicted"/>